<protein>
    <submittedName>
        <fullName evidence="2">Transcriptional repressor TCF25-domain-containing protein</fullName>
    </submittedName>
</protein>
<dbReference type="EMBL" id="JBBJBU010000016">
    <property type="protein sequence ID" value="KAK7202684.1"/>
    <property type="molecule type" value="Genomic_DNA"/>
</dbReference>
<proteinExistence type="predicted"/>
<feature type="compositionally biased region" description="Basic and acidic residues" evidence="1">
    <location>
        <begin position="19"/>
        <end position="36"/>
    </location>
</feature>
<dbReference type="RefSeq" id="XP_064765717.1">
    <property type="nucleotide sequence ID" value="XM_064910899.1"/>
</dbReference>
<feature type="region of interest" description="Disordered" evidence="1">
    <location>
        <begin position="709"/>
        <end position="732"/>
    </location>
</feature>
<keyword evidence="3" id="KW-1185">Reference proteome</keyword>
<feature type="compositionally biased region" description="Acidic residues" evidence="1">
    <location>
        <begin position="46"/>
        <end position="66"/>
    </location>
</feature>
<dbReference type="Proteomes" id="UP001498771">
    <property type="component" value="Unassembled WGS sequence"/>
</dbReference>
<evidence type="ECO:0000313" key="2">
    <source>
        <dbReference type="EMBL" id="KAK7202684.1"/>
    </source>
</evidence>
<accession>A0ABR1EYJ7</accession>
<evidence type="ECO:0000256" key="1">
    <source>
        <dbReference type="SAM" id="MobiDB-lite"/>
    </source>
</evidence>
<feature type="compositionally biased region" description="Acidic residues" evidence="1">
    <location>
        <begin position="716"/>
        <end position="732"/>
    </location>
</feature>
<evidence type="ECO:0000313" key="3">
    <source>
        <dbReference type="Proteomes" id="UP001498771"/>
    </source>
</evidence>
<gene>
    <name evidence="2" type="ORF">BZA70DRAFT_261605</name>
</gene>
<dbReference type="PANTHER" id="PTHR22684:SF0">
    <property type="entry name" value="RIBOSOME QUALITY CONTROL COMPLEX SUBUNIT TCF25"/>
    <property type="match status" value="1"/>
</dbReference>
<comment type="caution">
    <text evidence="2">The sequence shown here is derived from an EMBL/GenBank/DDBJ whole genome shotgun (WGS) entry which is preliminary data.</text>
</comment>
<dbReference type="GeneID" id="90036411"/>
<reference evidence="2 3" key="1">
    <citation type="submission" date="2024-03" db="EMBL/GenBank/DDBJ databases">
        <title>Genome-scale model development and genomic sequencing of the oleaginous clade Lipomyces.</title>
        <authorList>
            <consortium name="Lawrence Berkeley National Laboratory"/>
            <person name="Czajka J.J."/>
            <person name="Han Y."/>
            <person name="Kim J."/>
            <person name="Mondo S.J."/>
            <person name="Hofstad B.A."/>
            <person name="Robles A."/>
            <person name="Haridas S."/>
            <person name="Riley R."/>
            <person name="LaButti K."/>
            <person name="Pangilinan J."/>
            <person name="Andreopoulos W."/>
            <person name="Lipzen A."/>
            <person name="Yan J."/>
            <person name="Wang M."/>
            <person name="Ng V."/>
            <person name="Grigoriev I.V."/>
            <person name="Spatafora J.W."/>
            <person name="Magnuson J.K."/>
            <person name="Baker S.E."/>
            <person name="Pomraning K.R."/>
        </authorList>
    </citation>
    <scope>NUCLEOTIDE SEQUENCE [LARGE SCALE GENOMIC DNA]</scope>
    <source>
        <strain evidence="2 3">Phaff 52-87</strain>
    </source>
</reference>
<organism evidence="2 3">
    <name type="scientific">Myxozyma melibiosi</name>
    <dbReference type="NCBI Taxonomy" id="54550"/>
    <lineage>
        <taxon>Eukaryota</taxon>
        <taxon>Fungi</taxon>
        <taxon>Dikarya</taxon>
        <taxon>Ascomycota</taxon>
        <taxon>Saccharomycotina</taxon>
        <taxon>Lipomycetes</taxon>
        <taxon>Lipomycetales</taxon>
        <taxon>Lipomycetaceae</taxon>
        <taxon>Myxozyma</taxon>
    </lineage>
</organism>
<feature type="compositionally biased region" description="Basic residues" evidence="1">
    <location>
        <begin position="111"/>
        <end position="123"/>
    </location>
</feature>
<sequence length="732" mass="81713">MSSRAVRRALQLQQMQQQKQHESRDSSPEAPARPEKISPFAALAADGDDDGDDEDEDVQEEEEEEEIIRPKPSLFALLGEDDDDNSDDQDKSEPEEEPVQEVVKPAQPSSSKKKSKKSKKKKAASSTKQEPPAQDLDEIDRALAELNLKSAHHKSSPATSDSITTSIQQQQDGQAAARLLSVNTKNLDPSREMRKAFGRRVLQDEAREARRAAGRRGPVAGRQAFARKYVLVQPGEDWPPLALASGISMEVIGTEADITKVKFTHSRDYMRVQAQFYTCIQIGDPEMLVHLLQNNVYHVSTLLQVAEILTHHGEHTKAAKTVEHALFAYDKAFHSLFNISSGRVRLPFKYYENRGFYLAVYRHVLNLGRRGTWGTAFEFLKLLLAVSAEEDAYCVLLMIDVYAIHAAAEQFLIDLSSAALFADRIKYYPNIAFSLALAYFHKGDQEAAENALATAASTFPWTLSALAFALGLDVPPQLMKFNEKPSAYQELMTQLYIERALPIWSSPATKTFLETAIERVKSVTPSPPAYALDPKTPITRDIARHVLLSEIKSVLELLPRDLVAGEEIWTDDILPPDDNISPYATNPFEALRTTGTVTANRGEGEDDDDALDGQDIATGLWHSLLQWRQGRRNEQADNEDDDNEEDDFDAAQAEIEWALAHQHEQGGPTARELTEEEVANLENEEEGQPGQARQSYFGSLFQRFAGILRTDSVSPADEEAEQFSDDTDTDEE</sequence>
<dbReference type="InterPro" id="IPR006994">
    <property type="entry name" value="TCF25/Rqc1"/>
</dbReference>
<dbReference type="PANTHER" id="PTHR22684">
    <property type="entry name" value="NULP1-RELATED"/>
    <property type="match status" value="1"/>
</dbReference>
<name>A0ABR1EYJ7_9ASCO</name>
<feature type="region of interest" description="Disordered" evidence="1">
    <location>
        <begin position="1"/>
        <end position="136"/>
    </location>
</feature>
<dbReference type="Pfam" id="PF04910">
    <property type="entry name" value="Tcf25"/>
    <property type="match status" value="1"/>
</dbReference>